<reference evidence="1 2" key="1">
    <citation type="submission" date="2023-10" db="EMBL/GenBank/DDBJ databases">
        <title>Genomes of two closely related lineages of the louse Polyplax serrata with different host specificities.</title>
        <authorList>
            <person name="Martinu J."/>
            <person name="Tarabai H."/>
            <person name="Stefka J."/>
            <person name="Hypsa V."/>
        </authorList>
    </citation>
    <scope>NUCLEOTIDE SEQUENCE [LARGE SCALE GENOMIC DNA]</scope>
    <source>
        <strain evidence="1">HR10_N</strain>
    </source>
</reference>
<sequence length="139" mass="15791">MVQTGENRWGYEPYISLSDFDQEVREWLCTPKSNGDVIAYLGFDLEHFIKAMIRRGRKSRREIRDIKREGASLTLIGALRGNNIENIKKKSHNDIVVFLNKMTPVCGLMKSPVGKDSATLSRFAIAHSADVVPRSNRKI</sequence>
<evidence type="ECO:0000313" key="1">
    <source>
        <dbReference type="EMBL" id="KAK6640132.1"/>
    </source>
</evidence>
<evidence type="ECO:0000313" key="2">
    <source>
        <dbReference type="Proteomes" id="UP001372834"/>
    </source>
</evidence>
<dbReference type="Proteomes" id="UP001372834">
    <property type="component" value="Unassembled WGS sequence"/>
</dbReference>
<dbReference type="EMBL" id="JAWJWE010000003">
    <property type="protein sequence ID" value="KAK6640132.1"/>
    <property type="molecule type" value="Genomic_DNA"/>
</dbReference>
<name>A0AAN8PYY1_POLSC</name>
<proteinExistence type="predicted"/>
<gene>
    <name evidence="1" type="ORF">RUM43_008409</name>
</gene>
<accession>A0AAN8PYY1</accession>
<protein>
    <submittedName>
        <fullName evidence="1">Uncharacterized protein</fullName>
    </submittedName>
</protein>
<organism evidence="1 2">
    <name type="scientific">Polyplax serrata</name>
    <name type="common">Common mouse louse</name>
    <dbReference type="NCBI Taxonomy" id="468196"/>
    <lineage>
        <taxon>Eukaryota</taxon>
        <taxon>Metazoa</taxon>
        <taxon>Ecdysozoa</taxon>
        <taxon>Arthropoda</taxon>
        <taxon>Hexapoda</taxon>
        <taxon>Insecta</taxon>
        <taxon>Pterygota</taxon>
        <taxon>Neoptera</taxon>
        <taxon>Paraneoptera</taxon>
        <taxon>Psocodea</taxon>
        <taxon>Troctomorpha</taxon>
        <taxon>Phthiraptera</taxon>
        <taxon>Anoplura</taxon>
        <taxon>Polyplacidae</taxon>
        <taxon>Polyplax</taxon>
    </lineage>
</organism>
<comment type="caution">
    <text evidence="1">The sequence shown here is derived from an EMBL/GenBank/DDBJ whole genome shotgun (WGS) entry which is preliminary data.</text>
</comment>
<dbReference type="AlphaFoldDB" id="A0AAN8PYY1"/>